<dbReference type="RefSeq" id="WP_163569575.1">
    <property type="nucleotide sequence ID" value="NZ_BAAANY010000015.1"/>
</dbReference>
<dbReference type="Gene3D" id="1.10.10.10">
    <property type="entry name" value="Winged helix-like DNA-binding domain superfamily/Winged helix DNA-binding domain"/>
    <property type="match status" value="1"/>
</dbReference>
<sequence>MFDVFDPEADHGRVYRALVSEPRGSVQSLANRTSLPEDVVRDLLGELQQAEIVVSLDCDGDLWEARRPDLVVAGVLRKHDSWRVRLHQAEASLMDAFRFARLESAGSMDVELVHGQATFFARFQKIQEAAKSHVLAIDRPPYYWDATEIDRQEKLQCEQMAAGIGYRTIYQESASDSPVRNASMMRTITGGEIARVLTDPPVKMTIVDDEVAIVAMDPPAGAEGTLVIQLVYGPGLLEAFTKVFESLWRLAVPINLAQLNQDLNDRTREILTMMASGATDDAIARRLGLSRRTVVRIVAGLLEQLGATTRFQAGAQAARRGWL</sequence>
<dbReference type="PANTHER" id="PTHR34293">
    <property type="entry name" value="HTH-TYPE TRANSCRIPTIONAL REGULATOR TRMBL2"/>
    <property type="match status" value="1"/>
</dbReference>
<dbReference type="PROSITE" id="PS50043">
    <property type="entry name" value="HTH_LUXR_2"/>
    <property type="match status" value="1"/>
</dbReference>
<dbReference type="Proteomes" id="UP001500618">
    <property type="component" value="Unassembled WGS sequence"/>
</dbReference>
<evidence type="ECO:0000313" key="2">
    <source>
        <dbReference type="EMBL" id="GAA1687823.1"/>
    </source>
</evidence>
<dbReference type="InterPro" id="IPR000792">
    <property type="entry name" value="Tscrpt_reg_LuxR_C"/>
</dbReference>
<protein>
    <recommendedName>
        <fullName evidence="1">HTH luxR-type domain-containing protein</fullName>
    </recommendedName>
</protein>
<feature type="domain" description="HTH luxR-type" evidence="1">
    <location>
        <begin position="256"/>
        <end position="321"/>
    </location>
</feature>
<dbReference type="SUPFAM" id="SSF46894">
    <property type="entry name" value="C-terminal effector domain of the bipartite response regulators"/>
    <property type="match status" value="1"/>
</dbReference>
<dbReference type="SMART" id="SM00421">
    <property type="entry name" value="HTH_LUXR"/>
    <property type="match status" value="1"/>
</dbReference>
<proteinExistence type="predicted"/>
<dbReference type="Pfam" id="PF00196">
    <property type="entry name" value="GerE"/>
    <property type="match status" value="1"/>
</dbReference>
<evidence type="ECO:0000259" key="1">
    <source>
        <dbReference type="PROSITE" id="PS50043"/>
    </source>
</evidence>
<keyword evidence="3" id="KW-1185">Reference proteome</keyword>
<reference evidence="2 3" key="1">
    <citation type="journal article" date="2019" name="Int. J. Syst. Evol. Microbiol.">
        <title>The Global Catalogue of Microorganisms (GCM) 10K type strain sequencing project: providing services to taxonomists for standard genome sequencing and annotation.</title>
        <authorList>
            <consortium name="The Broad Institute Genomics Platform"/>
            <consortium name="The Broad Institute Genome Sequencing Center for Infectious Disease"/>
            <person name="Wu L."/>
            <person name="Ma J."/>
        </authorList>
    </citation>
    <scope>NUCLEOTIDE SEQUENCE [LARGE SCALE GENOMIC DNA]</scope>
    <source>
        <strain evidence="2 3">JCM 14718</strain>
    </source>
</reference>
<dbReference type="InterPro" id="IPR036388">
    <property type="entry name" value="WH-like_DNA-bd_sf"/>
</dbReference>
<dbReference type="InterPro" id="IPR051797">
    <property type="entry name" value="TrmB-like"/>
</dbReference>
<dbReference type="CDD" id="cd06170">
    <property type="entry name" value="LuxR_C_like"/>
    <property type="match status" value="1"/>
</dbReference>
<dbReference type="EMBL" id="BAAANY010000015">
    <property type="protein sequence ID" value="GAA1687823.1"/>
    <property type="molecule type" value="Genomic_DNA"/>
</dbReference>
<name>A0ABN2HJ10_9ACTN</name>
<dbReference type="PANTHER" id="PTHR34293:SF1">
    <property type="entry name" value="HTH-TYPE TRANSCRIPTIONAL REGULATOR TRMBL2"/>
    <property type="match status" value="1"/>
</dbReference>
<gene>
    <name evidence="2" type="ORF">GCM10009765_41630</name>
</gene>
<evidence type="ECO:0000313" key="3">
    <source>
        <dbReference type="Proteomes" id="UP001500618"/>
    </source>
</evidence>
<dbReference type="InterPro" id="IPR016032">
    <property type="entry name" value="Sig_transdc_resp-reg_C-effctor"/>
</dbReference>
<organism evidence="2 3">
    <name type="scientific">Fodinicola feengrottensis</name>
    <dbReference type="NCBI Taxonomy" id="435914"/>
    <lineage>
        <taxon>Bacteria</taxon>
        <taxon>Bacillati</taxon>
        <taxon>Actinomycetota</taxon>
        <taxon>Actinomycetes</taxon>
        <taxon>Mycobacteriales</taxon>
        <taxon>Fodinicola</taxon>
    </lineage>
</organism>
<accession>A0ABN2HJ10</accession>
<comment type="caution">
    <text evidence="2">The sequence shown here is derived from an EMBL/GenBank/DDBJ whole genome shotgun (WGS) entry which is preliminary data.</text>
</comment>